<dbReference type="EMBL" id="QXIR01000018">
    <property type="protein sequence ID" value="RIW32340.1"/>
    <property type="molecule type" value="Genomic_DNA"/>
</dbReference>
<gene>
    <name evidence="1" type="ORF">D3H55_13815</name>
</gene>
<accession>A0A3A1QYG6</accession>
<comment type="caution">
    <text evidence="1">The sequence shown here is derived from an EMBL/GenBank/DDBJ whole genome shotgun (WGS) entry which is preliminary data.</text>
</comment>
<reference evidence="1 2" key="1">
    <citation type="submission" date="2018-09" db="EMBL/GenBank/DDBJ databases">
        <title>Bacillus saliacetes sp. nov., isolated from Thai shrimp paste (Ka-pi).</title>
        <authorList>
            <person name="Daroonpunt R."/>
            <person name="Tanasupawat S."/>
            <person name="Yiamsombut S."/>
        </authorList>
    </citation>
    <scope>NUCLEOTIDE SEQUENCE [LARGE SCALE GENOMIC DNA]</scope>
    <source>
        <strain evidence="1 2">SKP7-4</strain>
    </source>
</reference>
<dbReference type="Proteomes" id="UP000265801">
    <property type="component" value="Unassembled WGS sequence"/>
</dbReference>
<evidence type="ECO:0000313" key="1">
    <source>
        <dbReference type="EMBL" id="RIW32340.1"/>
    </source>
</evidence>
<evidence type="ECO:0000313" key="2">
    <source>
        <dbReference type="Proteomes" id="UP000265801"/>
    </source>
</evidence>
<dbReference type="AlphaFoldDB" id="A0A3A1QYG6"/>
<sequence length="76" mass="8964">MEMIQVSILLLLKLFRYFREMPGVLIPFQLIQDSLAETLRLMSFKFLFKTLSPAFLFGDVLECPFKDTIERFSKNP</sequence>
<keyword evidence="2" id="KW-1185">Reference proteome</keyword>
<protein>
    <submittedName>
        <fullName evidence="1">Uncharacterized protein</fullName>
    </submittedName>
</protein>
<organism evidence="1 2">
    <name type="scientific">Bacillus salacetis</name>
    <dbReference type="NCBI Taxonomy" id="2315464"/>
    <lineage>
        <taxon>Bacteria</taxon>
        <taxon>Bacillati</taxon>
        <taxon>Bacillota</taxon>
        <taxon>Bacilli</taxon>
        <taxon>Bacillales</taxon>
        <taxon>Bacillaceae</taxon>
        <taxon>Bacillus</taxon>
    </lineage>
</organism>
<dbReference type="RefSeq" id="WP_119547592.1">
    <property type="nucleotide sequence ID" value="NZ_QXIR01000018.1"/>
</dbReference>
<name>A0A3A1QYG6_9BACI</name>
<proteinExistence type="predicted"/>